<dbReference type="InterPro" id="IPR046408">
    <property type="entry name" value="CIAPIN1"/>
</dbReference>
<evidence type="ECO:0000256" key="1">
    <source>
        <dbReference type="SAM" id="MobiDB-lite"/>
    </source>
</evidence>
<gene>
    <name evidence="3" type="ORF">POM88_049311</name>
</gene>
<dbReference type="Pfam" id="PF05093">
    <property type="entry name" value="CIAPIN1"/>
    <property type="match status" value="1"/>
</dbReference>
<accession>A0AAD8LZE2</accession>
<feature type="domain" description="Anamorsin C-terminal" evidence="2">
    <location>
        <begin position="77"/>
        <end position="105"/>
    </location>
</feature>
<evidence type="ECO:0000313" key="4">
    <source>
        <dbReference type="Proteomes" id="UP001237642"/>
    </source>
</evidence>
<evidence type="ECO:0000313" key="3">
    <source>
        <dbReference type="EMBL" id="KAK1356055.1"/>
    </source>
</evidence>
<protein>
    <recommendedName>
        <fullName evidence="2">Anamorsin C-terminal domain-containing protein</fullName>
    </recommendedName>
</protein>
<comment type="caution">
    <text evidence="3">The sequence shown here is derived from an EMBL/GenBank/DDBJ whole genome shotgun (WGS) entry which is preliminary data.</text>
</comment>
<keyword evidence="4" id="KW-1185">Reference proteome</keyword>
<organism evidence="3 4">
    <name type="scientific">Heracleum sosnowskyi</name>
    <dbReference type="NCBI Taxonomy" id="360622"/>
    <lineage>
        <taxon>Eukaryota</taxon>
        <taxon>Viridiplantae</taxon>
        <taxon>Streptophyta</taxon>
        <taxon>Embryophyta</taxon>
        <taxon>Tracheophyta</taxon>
        <taxon>Spermatophyta</taxon>
        <taxon>Magnoliopsida</taxon>
        <taxon>eudicotyledons</taxon>
        <taxon>Gunneridae</taxon>
        <taxon>Pentapetalae</taxon>
        <taxon>asterids</taxon>
        <taxon>campanulids</taxon>
        <taxon>Apiales</taxon>
        <taxon>Apiaceae</taxon>
        <taxon>Apioideae</taxon>
        <taxon>apioid superclade</taxon>
        <taxon>Tordylieae</taxon>
        <taxon>Tordyliinae</taxon>
        <taxon>Heracleum</taxon>
    </lineage>
</organism>
<reference evidence="3" key="2">
    <citation type="submission" date="2023-05" db="EMBL/GenBank/DDBJ databases">
        <authorList>
            <person name="Schelkunov M.I."/>
        </authorList>
    </citation>
    <scope>NUCLEOTIDE SEQUENCE</scope>
    <source>
        <strain evidence="3">Hsosn_3</strain>
        <tissue evidence="3">Leaf</tissue>
    </source>
</reference>
<reference evidence="3" key="1">
    <citation type="submission" date="2023-02" db="EMBL/GenBank/DDBJ databases">
        <title>Genome of toxic invasive species Heracleum sosnowskyi carries increased number of genes despite the absence of recent whole-genome duplications.</title>
        <authorList>
            <person name="Schelkunov M."/>
            <person name="Shtratnikova V."/>
            <person name="Makarenko M."/>
            <person name="Klepikova A."/>
            <person name="Omelchenko D."/>
            <person name="Novikova G."/>
            <person name="Obukhova E."/>
            <person name="Bogdanov V."/>
            <person name="Penin A."/>
            <person name="Logacheva M."/>
        </authorList>
    </citation>
    <scope>NUCLEOTIDE SEQUENCE</scope>
    <source>
        <strain evidence="3">Hsosn_3</strain>
        <tissue evidence="3">Leaf</tissue>
    </source>
</reference>
<feature type="compositionally biased region" description="Acidic residues" evidence="1">
    <location>
        <begin position="37"/>
        <end position="53"/>
    </location>
</feature>
<feature type="region of interest" description="Disordered" evidence="1">
    <location>
        <begin position="37"/>
        <end position="70"/>
    </location>
</feature>
<dbReference type="Proteomes" id="UP001237642">
    <property type="component" value="Unassembled WGS sequence"/>
</dbReference>
<evidence type="ECO:0000259" key="2">
    <source>
        <dbReference type="Pfam" id="PF05093"/>
    </source>
</evidence>
<dbReference type="AlphaFoldDB" id="A0AAD8LZE2"/>
<sequence>MRKSTPLLTGVNKGVVKRAACKYDFIKARKPSTLELEDGDLIDESNLIDEEEEERQRPVHPPVPDPEPGRYQADCTLERCGLGDAFHCRTCPYRGCPPGEPGVNITPNFPPLIAEN</sequence>
<proteinExistence type="predicted"/>
<dbReference type="EMBL" id="JAUIZM010000011">
    <property type="protein sequence ID" value="KAK1356055.1"/>
    <property type="molecule type" value="Genomic_DNA"/>
</dbReference>
<name>A0AAD8LZE2_9APIA</name>